<evidence type="ECO:0000256" key="5">
    <source>
        <dbReference type="ARBA" id="ARBA00023230"/>
    </source>
</evidence>
<keyword evidence="3 7" id="KW-1133">Transmembrane helix</keyword>
<evidence type="ECO:0000256" key="3">
    <source>
        <dbReference type="ARBA" id="ARBA00022989"/>
    </source>
</evidence>
<dbReference type="GeneID" id="108913175"/>
<dbReference type="GO" id="GO:0030968">
    <property type="term" value="P:endoplasmic reticulum unfolded protein response"/>
    <property type="evidence" value="ECO:0007669"/>
    <property type="project" value="TreeGrafter"/>
</dbReference>
<dbReference type="OrthoDB" id="21589at2759"/>
<proteinExistence type="predicted"/>
<dbReference type="GO" id="GO:0016020">
    <property type="term" value="C:membrane"/>
    <property type="evidence" value="ECO:0007669"/>
    <property type="project" value="UniProtKB-SubCell"/>
</dbReference>
<reference evidence="9" key="1">
    <citation type="submission" date="2013-07" db="EMBL/GenBank/DDBJ databases">
        <title>Midgut Transcriptome Profiling of Anoplphora glabripennis, a Lignocellulose Degrading, Wood-Boring Cerambycid.</title>
        <authorList>
            <person name="Scully E.D."/>
            <person name="Hoover K."/>
            <person name="Carlson J.E."/>
            <person name="Tien M."/>
            <person name="Geib S.M."/>
        </authorList>
    </citation>
    <scope>NUCLEOTIDE SEQUENCE</scope>
</reference>
<dbReference type="PROSITE" id="PS50053">
    <property type="entry name" value="UBIQUITIN_2"/>
    <property type="match status" value="1"/>
</dbReference>
<evidence type="ECO:0000259" key="8">
    <source>
        <dbReference type="PROSITE" id="PS50053"/>
    </source>
</evidence>
<evidence type="ECO:0000256" key="1">
    <source>
        <dbReference type="ARBA" id="ARBA00004370"/>
    </source>
</evidence>
<dbReference type="Gene3D" id="3.10.20.90">
    <property type="entry name" value="Phosphatidylinositol 3-kinase Catalytic Subunit, Chain A, domain 1"/>
    <property type="match status" value="1"/>
</dbReference>
<feature type="domain" description="Ubiquitin-like" evidence="8">
    <location>
        <begin position="6"/>
        <end position="83"/>
    </location>
</feature>
<keyword evidence="5" id="KW-0834">Unfolded protein response</keyword>
<protein>
    <submittedName>
        <fullName evidence="9">Homocysteine-responsive endoplasmic reticulum-resident ubiquitin-like domain member 2 protein</fullName>
    </submittedName>
</protein>
<organism evidence="9">
    <name type="scientific">Anoplophora glabripennis</name>
    <name type="common">Asian longhorn beetle</name>
    <name type="synonym">Anoplophora nobilis</name>
    <dbReference type="NCBI Taxonomy" id="217634"/>
    <lineage>
        <taxon>Eukaryota</taxon>
        <taxon>Metazoa</taxon>
        <taxon>Ecdysozoa</taxon>
        <taxon>Arthropoda</taxon>
        <taxon>Hexapoda</taxon>
        <taxon>Insecta</taxon>
        <taxon>Pterygota</taxon>
        <taxon>Neoptera</taxon>
        <taxon>Endopterygota</taxon>
        <taxon>Coleoptera</taxon>
        <taxon>Polyphaga</taxon>
        <taxon>Cucujiformia</taxon>
        <taxon>Chrysomeloidea</taxon>
        <taxon>Cerambycidae</taxon>
        <taxon>Lamiinae</taxon>
        <taxon>Lamiini</taxon>
        <taxon>Anoplophora</taxon>
    </lineage>
</organism>
<dbReference type="InterPro" id="IPR039751">
    <property type="entry name" value="HERPUD1/2"/>
</dbReference>
<dbReference type="SUPFAM" id="SSF54236">
    <property type="entry name" value="Ubiquitin-like"/>
    <property type="match status" value="1"/>
</dbReference>
<dbReference type="PANTHER" id="PTHR12943:SF27">
    <property type="entry name" value="HOMOCYSTEINE-INDUCED ENDOPLASMIC RETICULUM PROTEIN, ISOFORM A"/>
    <property type="match status" value="1"/>
</dbReference>
<evidence type="ECO:0000256" key="4">
    <source>
        <dbReference type="ARBA" id="ARBA00023136"/>
    </source>
</evidence>
<feature type="transmembrane region" description="Helical" evidence="7">
    <location>
        <begin position="254"/>
        <end position="275"/>
    </location>
</feature>
<dbReference type="KEGG" id="agb:108913175"/>
<gene>
    <name evidence="9" type="primary">HERP2</name>
</gene>
<accession>V5GM57</accession>
<evidence type="ECO:0000256" key="7">
    <source>
        <dbReference type="SAM" id="Phobius"/>
    </source>
</evidence>
<dbReference type="CDD" id="cd01790">
    <property type="entry name" value="Ubl_HERP"/>
    <property type="match status" value="1"/>
</dbReference>
<dbReference type="FunFam" id="3.10.20.90:FF:000046">
    <property type="entry name" value="Homocysteine-responsive endoplasmic reticulum-resident ubiquitin-like domain member 2 protein"/>
    <property type="match status" value="1"/>
</dbReference>
<feature type="compositionally biased region" description="Pro residues" evidence="6">
    <location>
        <begin position="204"/>
        <end position="217"/>
    </location>
</feature>
<dbReference type="SMART" id="SM00213">
    <property type="entry name" value="UBQ"/>
    <property type="match status" value="1"/>
</dbReference>
<feature type="region of interest" description="Disordered" evidence="6">
    <location>
        <begin position="189"/>
        <end position="222"/>
    </location>
</feature>
<dbReference type="InterPro" id="IPR000626">
    <property type="entry name" value="Ubiquitin-like_dom"/>
</dbReference>
<feature type="compositionally biased region" description="Low complexity" evidence="6">
    <location>
        <begin position="192"/>
        <end position="203"/>
    </location>
</feature>
<dbReference type="EMBL" id="GALX01003277">
    <property type="protein sequence ID" value="JAB65189.1"/>
    <property type="molecule type" value="Transcribed_RNA"/>
</dbReference>
<keyword evidence="4 7" id="KW-0472">Membrane</keyword>
<evidence type="ECO:0000313" key="9">
    <source>
        <dbReference type="EMBL" id="JAB65189.1"/>
    </source>
</evidence>
<evidence type="ECO:0000256" key="2">
    <source>
        <dbReference type="ARBA" id="ARBA00022692"/>
    </source>
</evidence>
<sequence length="321" mass="36236">METLPVTLIVKAPNQQIEDQTVKCELSWTIQKLKQHLSEVYPSKPPKHEQKLIYSGQLLSDSVTLKEVLRQYEGQETHTVHLVCSSKYTKSFQQPHPVLQTPSSTNLSNEMNVTNTPTQTEVPSPNVAAEQNIPNIQPNMPWVYNVNGTPVDANQYAMQVVWMQQAYLQYMTQYMQLAANSYASGAPPITIPNNAEPGAQPNPAEQPAPVPEPAPAPRDPENPERDWLDIFYMLSRAMVLFSVVYFYSSPIRFIFVLLLGFGLYLYQIGFLRNINNNNNNNNNGPPDPVPEEEQAPSRLMVVWTFFATFFASLIPEIPNAI</sequence>
<keyword evidence="2 7" id="KW-0812">Transmembrane</keyword>
<evidence type="ECO:0000256" key="6">
    <source>
        <dbReference type="SAM" id="MobiDB-lite"/>
    </source>
</evidence>
<dbReference type="Pfam" id="PF00240">
    <property type="entry name" value="ubiquitin"/>
    <property type="match status" value="1"/>
</dbReference>
<dbReference type="CTD" id="34065"/>
<dbReference type="AlphaFoldDB" id="V5GM57"/>
<comment type="subcellular location">
    <subcellularLocation>
        <location evidence="1">Membrane</location>
    </subcellularLocation>
</comment>
<dbReference type="InterPro" id="IPR029071">
    <property type="entry name" value="Ubiquitin-like_domsf"/>
</dbReference>
<name>V5GM57_ANOGL</name>
<dbReference type="PANTHER" id="PTHR12943">
    <property type="entry name" value="HOMOCYSTEINE-RESPONSIVE ENDOPLASMIC RETICULUM-RESIDENT UNIQUITIN-LIKE DOMAIN HERPUD PROTEIN FAMILY MEMBER"/>
    <property type="match status" value="1"/>
</dbReference>